<protein>
    <submittedName>
        <fullName evidence="7">FAD dependent oxidoreductase</fullName>
    </submittedName>
</protein>
<proteinExistence type="inferred from homology"/>
<dbReference type="PANTHER" id="PTHR11530">
    <property type="entry name" value="D-AMINO ACID OXIDASE"/>
    <property type="match status" value="1"/>
</dbReference>
<dbReference type="AlphaFoldDB" id="A0A0D8XG35"/>
<organism evidence="7 8">
    <name type="scientific">Dictyocaulus viviparus</name>
    <name type="common">Bovine lungworm</name>
    <dbReference type="NCBI Taxonomy" id="29172"/>
    <lineage>
        <taxon>Eukaryota</taxon>
        <taxon>Metazoa</taxon>
        <taxon>Ecdysozoa</taxon>
        <taxon>Nematoda</taxon>
        <taxon>Chromadorea</taxon>
        <taxon>Rhabditida</taxon>
        <taxon>Rhabditina</taxon>
        <taxon>Rhabditomorpha</taxon>
        <taxon>Strongyloidea</taxon>
        <taxon>Metastrongylidae</taxon>
        <taxon>Dictyocaulus</taxon>
    </lineage>
</organism>
<keyword evidence="4" id="KW-0274">FAD</keyword>
<dbReference type="Gene3D" id="3.40.50.720">
    <property type="entry name" value="NAD(P)-binding Rossmann-like Domain"/>
    <property type="match status" value="1"/>
</dbReference>
<evidence type="ECO:0000313" key="7">
    <source>
        <dbReference type="EMBL" id="KJH42679.1"/>
    </source>
</evidence>
<sequence>MVFINGDADQTRLYGNETFIHLAELWRKFGGTSGVQLLSGHILSENLDSLIEQERAYADIVYNFHFLTKRELKSQFVLNTTEYCIVFLSKSSAIHYTAFTSEGAKYCPWLKKKLLCRGVQFVQRRIHSLDELADEGFPIVVNCAGLDGARLAGDDSKVYPIRGILLKVEAPWQKHFLMRDFITFTIPTDSWTNIEQIVYSIDAVYVGTVKEDHKDNRNITDEEIRELFNRYVELQPSFQNVKIVDHFVGIRPGRPDVRVEAETRITKNGTTYKVVHNYGHGGSGFSIGWGTALHASALVLDSSVDRYERAMSV</sequence>
<dbReference type="GO" id="GO:0019478">
    <property type="term" value="P:D-amino acid catabolic process"/>
    <property type="evidence" value="ECO:0007669"/>
    <property type="project" value="TreeGrafter"/>
</dbReference>
<dbReference type="GO" id="GO:0071949">
    <property type="term" value="F:FAD binding"/>
    <property type="evidence" value="ECO:0007669"/>
    <property type="project" value="InterPro"/>
</dbReference>
<dbReference type="InterPro" id="IPR006076">
    <property type="entry name" value="FAD-dep_OxRdtase"/>
</dbReference>
<evidence type="ECO:0000256" key="2">
    <source>
        <dbReference type="ARBA" id="ARBA00006730"/>
    </source>
</evidence>
<dbReference type="PANTHER" id="PTHR11530:SF6">
    <property type="entry name" value="D-ASPARTATE OXIDASE 3"/>
    <property type="match status" value="1"/>
</dbReference>
<dbReference type="SUPFAM" id="SSF51971">
    <property type="entry name" value="Nucleotide-binding domain"/>
    <property type="match status" value="1"/>
</dbReference>
<keyword evidence="3" id="KW-0285">Flavoprotein</keyword>
<dbReference type="PROSITE" id="PS00677">
    <property type="entry name" value="DAO"/>
    <property type="match status" value="1"/>
</dbReference>
<evidence type="ECO:0000256" key="3">
    <source>
        <dbReference type="ARBA" id="ARBA00022630"/>
    </source>
</evidence>
<dbReference type="InterPro" id="IPR006181">
    <property type="entry name" value="D-amino_acid_oxidase_CS"/>
</dbReference>
<comment type="similarity">
    <text evidence="2">Belongs to the DAMOX/DASOX family.</text>
</comment>
<dbReference type="SUPFAM" id="SSF54373">
    <property type="entry name" value="FAD-linked reductases, C-terminal domain"/>
    <property type="match status" value="1"/>
</dbReference>
<evidence type="ECO:0000313" key="8">
    <source>
        <dbReference type="Proteomes" id="UP000053766"/>
    </source>
</evidence>
<dbReference type="InterPro" id="IPR023209">
    <property type="entry name" value="DAO"/>
</dbReference>
<feature type="domain" description="FAD dependent oxidoreductase" evidence="6">
    <location>
        <begin position="44"/>
        <end position="296"/>
    </location>
</feature>
<accession>A0A0D8XG35</accession>
<comment type="cofactor">
    <cofactor evidence="1">
        <name>FAD</name>
        <dbReference type="ChEBI" id="CHEBI:57692"/>
    </cofactor>
</comment>
<evidence type="ECO:0000256" key="1">
    <source>
        <dbReference type="ARBA" id="ARBA00001974"/>
    </source>
</evidence>
<keyword evidence="5" id="KW-0560">Oxidoreductase</keyword>
<dbReference type="Pfam" id="PF01266">
    <property type="entry name" value="DAO"/>
    <property type="match status" value="1"/>
</dbReference>
<dbReference type="Gene3D" id="3.30.9.10">
    <property type="entry name" value="D-Amino Acid Oxidase, subunit A, domain 2"/>
    <property type="match status" value="1"/>
</dbReference>
<name>A0A0D8XG35_DICVI</name>
<dbReference type="Proteomes" id="UP000053766">
    <property type="component" value="Unassembled WGS sequence"/>
</dbReference>
<keyword evidence="8" id="KW-1185">Reference proteome</keyword>
<evidence type="ECO:0000259" key="6">
    <source>
        <dbReference type="Pfam" id="PF01266"/>
    </source>
</evidence>
<evidence type="ECO:0000256" key="4">
    <source>
        <dbReference type="ARBA" id="ARBA00022827"/>
    </source>
</evidence>
<reference evidence="8" key="2">
    <citation type="journal article" date="2016" name="Sci. Rep.">
        <title>Dictyocaulus viviparus genome, variome and transcriptome elucidate lungworm biology and support future intervention.</title>
        <authorList>
            <person name="McNulty S.N."/>
            <person name="Strube C."/>
            <person name="Rosa B.A."/>
            <person name="Martin J.C."/>
            <person name="Tyagi R."/>
            <person name="Choi Y.J."/>
            <person name="Wang Q."/>
            <person name="Hallsworth Pepin K."/>
            <person name="Zhang X."/>
            <person name="Ozersky P."/>
            <person name="Wilson R.K."/>
            <person name="Sternberg P.W."/>
            <person name="Gasser R.B."/>
            <person name="Mitreva M."/>
        </authorList>
    </citation>
    <scope>NUCLEOTIDE SEQUENCE [LARGE SCALE GENOMIC DNA]</scope>
    <source>
        <strain evidence="8">HannoverDv2000</strain>
    </source>
</reference>
<dbReference type="OrthoDB" id="2015447at2759"/>
<dbReference type="GO" id="GO:0005737">
    <property type="term" value="C:cytoplasm"/>
    <property type="evidence" value="ECO:0007669"/>
    <property type="project" value="TreeGrafter"/>
</dbReference>
<gene>
    <name evidence="7" type="ORF">DICVIV_11332</name>
</gene>
<reference evidence="7 8" key="1">
    <citation type="submission" date="2013-11" db="EMBL/GenBank/DDBJ databases">
        <title>Draft genome of the bovine lungworm Dictyocaulus viviparus.</title>
        <authorList>
            <person name="Mitreva M."/>
        </authorList>
    </citation>
    <scope>NUCLEOTIDE SEQUENCE [LARGE SCALE GENOMIC DNA]</scope>
    <source>
        <strain evidence="7 8">HannoverDv2000</strain>
    </source>
</reference>
<dbReference type="GO" id="GO:0003884">
    <property type="term" value="F:D-amino-acid oxidase activity"/>
    <property type="evidence" value="ECO:0007669"/>
    <property type="project" value="InterPro"/>
</dbReference>
<evidence type="ECO:0000256" key="5">
    <source>
        <dbReference type="ARBA" id="ARBA00023002"/>
    </source>
</evidence>
<dbReference type="EMBL" id="KN716639">
    <property type="protein sequence ID" value="KJH42679.1"/>
    <property type="molecule type" value="Genomic_DNA"/>
</dbReference>
<dbReference type="STRING" id="29172.A0A0D8XG35"/>